<dbReference type="Proteomes" id="UP000176665">
    <property type="component" value="Unassembled WGS sequence"/>
</dbReference>
<reference evidence="1 2" key="1">
    <citation type="journal article" date="2016" name="Nat. Commun.">
        <title>Thousands of microbial genomes shed light on interconnected biogeochemical processes in an aquifer system.</title>
        <authorList>
            <person name="Anantharaman K."/>
            <person name="Brown C.T."/>
            <person name="Hug L.A."/>
            <person name="Sharon I."/>
            <person name="Castelle C.J."/>
            <person name="Probst A.J."/>
            <person name="Thomas B.C."/>
            <person name="Singh A."/>
            <person name="Wilkins M.J."/>
            <person name="Karaoz U."/>
            <person name="Brodie E.L."/>
            <person name="Williams K.H."/>
            <person name="Hubbard S.S."/>
            <person name="Banfield J.F."/>
        </authorList>
    </citation>
    <scope>NUCLEOTIDE SEQUENCE [LARGE SCALE GENOMIC DNA]</scope>
</reference>
<dbReference type="AlphaFoldDB" id="A0A1F5YUS9"/>
<dbReference type="EMBL" id="MFJA01000011">
    <property type="protein sequence ID" value="OGG03981.1"/>
    <property type="molecule type" value="Genomic_DNA"/>
</dbReference>
<evidence type="ECO:0000313" key="1">
    <source>
        <dbReference type="EMBL" id="OGG03981.1"/>
    </source>
</evidence>
<dbReference type="STRING" id="1798371.A2W14_05985"/>
<comment type="caution">
    <text evidence="1">The sequence shown here is derived from an EMBL/GenBank/DDBJ whole genome shotgun (WGS) entry which is preliminary data.</text>
</comment>
<protein>
    <submittedName>
        <fullName evidence="1">Uncharacterized protein</fullName>
    </submittedName>
</protein>
<sequence length="186" mass="21631">MPVRYGAEVIIPYPDSDHFPQTVTAIRRTIITPLYPPETGHIVGDINPNFRMGFEAIEGCQFGKIIFRRIEQPERLFLRGRKVIVFPQMTEGEKLNYEVNFPMTIFSKNISFGWRIKRPVDDYRLSVVPTNGRLPSQFFASIKKPFQHEDLIMYLESGLSVFNNALYSTFLDKPEEGSFLVFSWRD</sequence>
<name>A0A1F5YUS9_9BACT</name>
<evidence type="ECO:0000313" key="2">
    <source>
        <dbReference type="Proteomes" id="UP000176665"/>
    </source>
</evidence>
<proteinExistence type="predicted"/>
<accession>A0A1F5YUS9</accession>
<gene>
    <name evidence="1" type="ORF">A2W14_05985</name>
</gene>
<organism evidence="1 2">
    <name type="scientific">Candidatus Gottesmanbacteria bacterium RBG_16_37_8</name>
    <dbReference type="NCBI Taxonomy" id="1798371"/>
    <lineage>
        <taxon>Bacteria</taxon>
        <taxon>Candidatus Gottesmaniibacteriota</taxon>
    </lineage>
</organism>